<dbReference type="Proteomes" id="UP000076584">
    <property type="component" value="Unassembled WGS sequence"/>
</dbReference>
<sequence length="436" mass="47989">LALASYSPPIMCLKKHVDAALLLLKGKVENNRMCQVTELAGQSKYEATKSGRAKGICVATIIAILKTYRLPERYGIAHPLWLRLFDVNLRPVVSPAWFSDKDIIFVPLYVQDGWSLAVLYRSENRIDHYCPGGGIYHYQKLATWAGQGASRLTVQIKPCAHVNSQFEDIVIVMSTIESLLHGEEVPSQINVPMTRARLLKIASGDGNRRPSAASDLEAATKPNSSLSTESSRIIVQPVSPGPSLSVKDRDITQSTASNIPQTSSSSTTQVAQINNSAASLPDTGSSQQSDRRMGSPGSYVEKLQATIDTVTSELKVAEAMRLEYDNNRTQEQTIQHEIDGDTEAMDRMKSQLSGLVHELCKSGDGSKGEESNDERTNQVDSIPGDLIQQLQTVRKRKHSCMSRLEHLKNKRTRMDGQRACRAEAIAALLKAFDKRG</sequence>
<comment type="caution">
    <text evidence="2">The sequence shown here is derived from an EMBL/GenBank/DDBJ whole genome shotgun (WGS) entry which is preliminary data.</text>
</comment>
<accession>A0A166LAT2</accession>
<feature type="compositionally biased region" description="Basic and acidic residues" evidence="1">
    <location>
        <begin position="361"/>
        <end position="377"/>
    </location>
</feature>
<evidence type="ECO:0000256" key="1">
    <source>
        <dbReference type="SAM" id="MobiDB-lite"/>
    </source>
</evidence>
<name>A0A166LAT2_COLIC</name>
<gene>
    <name evidence="2" type="ORF">CI238_11612</name>
</gene>
<feature type="region of interest" description="Disordered" evidence="1">
    <location>
        <begin position="203"/>
        <end position="248"/>
    </location>
</feature>
<dbReference type="EMBL" id="LFIW01002827">
    <property type="protein sequence ID" value="KZL63301.1"/>
    <property type="molecule type" value="Genomic_DNA"/>
</dbReference>
<evidence type="ECO:0000313" key="2">
    <source>
        <dbReference type="EMBL" id="KZL63301.1"/>
    </source>
</evidence>
<evidence type="ECO:0000313" key="3">
    <source>
        <dbReference type="Proteomes" id="UP000076584"/>
    </source>
</evidence>
<protein>
    <submittedName>
        <fullName evidence="2">Uncharacterized protein</fullName>
    </submittedName>
</protein>
<feature type="compositionally biased region" description="Polar residues" evidence="1">
    <location>
        <begin position="221"/>
        <end position="233"/>
    </location>
</feature>
<proteinExistence type="predicted"/>
<keyword evidence="3" id="KW-1185">Reference proteome</keyword>
<dbReference type="AlphaFoldDB" id="A0A166LAT2"/>
<feature type="region of interest" description="Disordered" evidence="1">
    <location>
        <begin position="277"/>
        <end position="298"/>
    </location>
</feature>
<reference evidence="2 3" key="1">
    <citation type="submission" date="2015-06" db="EMBL/GenBank/DDBJ databases">
        <title>Survival trade-offs in plant roots during colonization by closely related pathogenic and mutualistic fungi.</title>
        <authorList>
            <person name="Hacquard S."/>
            <person name="Kracher B."/>
            <person name="Hiruma K."/>
            <person name="Weinman A."/>
            <person name="Muench P."/>
            <person name="Garrido Oter R."/>
            <person name="Ver Loren van Themaat E."/>
            <person name="Dallerey J.-F."/>
            <person name="Damm U."/>
            <person name="Henrissat B."/>
            <person name="Lespinet O."/>
            <person name="Thon M."/>
            <person name="Kemen E."/>
            <person name="McHardy A.C."/>
            <person name="Schulze-Lefert P."/>
            <person name="O'Connell R.J."/>
        </authorList>
    </citation>
    <scope>NUCLEOTIDE SEQUENCE [LARGE SCALE GENOMIC DNA]</scope>
    <source>
        <strain evidence="2 3">MAFF 238704</strain>
    </source>
</reference>
<feature type="compositionally biased region" description="Polar residues" evidence="1">
    <location>
        <begin position="277"/>
        <end position="288"/>
    </location>
</feature>
<organism evidence="2 3">
    <name type="scientific">Colletotrichum incanum</name>
    <name type="common">Soybean anthracnose fungus</name>
    <dbReference type="NCBI Taxonomy" id="1573173"/>
    <lineage>
        <taxon>Eukaryota</taxon>
        <taxon>Fungi</taxon>
        <taxon>Dikarya</taxon>
        <taxon>Ascomycota</taxon>
        <taxon>Pezizomycotina</taxon>
        <taxon>Sordariomycetes</taxon>
        <taxon>Hypocreomycetidae</taxon>
        <taxon>Glomerellales</taxon>
        <taxon>Glomerellaceae</taxon>
        <taxon>Colletotrichum</taxon>
        <taxon>Colletotrichum spaethianum species complex</taxon>
    </lineage>
</organism>
<feature type="region of interest" description="Disordered" evidence="1">
    <location>
        <begin position="361"/>
        <end position="383"/>
    </location>
</feature>
<feature type="non-terminal residue" evidence="2">
    <location>
        <position position="1"/>
    </location>
</feature>